<sequence>MNRFVGKGYDFFFNNLAAADFLLQVFLSEATAIGLAVQLLLFQLRQPISASAADFYFVFYQQQIKISVFFFSCLRSSFARPLGELENAIAARRSAVAEIDWVSVIKSQPHLIDVSYQDDAFKENMDIPEGSTIDVMIEYVGPLIHESRSLEELDIAVETYFEKEQNDETEIEWDSNEDSDEDSDKETDEYSDTASSNDYDEDSDR</sequence>
<dbReference type="EMBL" id="CM044705">
    <property type="protein sequence ID" value="KAI5664399.1"/>
    <property type="molecule type" value="Genomic_DNA"/>
</dbReference>
<reference evidence="2" key="1">
    <citation type="journal article" date="2023" name="Nat. Plants">
        <title>Single-cell RNA sequencing provides a high-resolution roadmap for understanding the multicellular compartmentation of specialized metabolism.</title>
        <authorList>
            <person name="Sun S."/>
            <person name="Shen X."/>
            <person name="Li Y."/>
            <person name="Li Y."/>
            <person name="Wang S."/>
            <person name="Li R."/>
            <person name="Zhang H."/>
            <person name="Shen G."/>
            <person name="Guo B."/>
            <person name="Wei J."/>
            <person name="Xu J."/>
            <person name="St-Pierre B."/>
            <person name="Chen S."/>
            <person name="Sun C."/>
        </authorList>
    </citation>
    <scope>NUCLEOTIDE SEQUENCE [LARGE SCALE GENOMIC DNA]</scope>
</reference>
<name>A0ACC0AV32_CATRO</name>
<protein>
    <submittedName>
        <fullName evidence="1">Uncharacterized protein</fullName>
    </submittedName>
</protein>
<accession>A0ACC0AV32</accession>
<comment type="caution">
    <text evidence="1">The sequence shown here is derived from an EMBL/GenBank/DDBJ whole genome shotgun (WGS) entry which is preliminary data.</text>
</comment>
<organism evidence="1 2">
    <name type="scientific">Catharanthus roseus</name>
    <name type="common">Madagascar periwinkle</name>
    <name type="synonym">Vinca rosea</name>
    <dbReference type="NCBI Taxonomy" id="4058"/>
    <lineage>
        <taxon>Eukaryota</taxon>
        <taxon>Viridiplantae</taxon>
        <taxon>Streptophyta</taxon>
        <taxon>Embryophyta</taxon>
        <taxon>Tracheophyta</taxon>
        <taxon>Spermatophyta</taxon>
        <taxon>Magnoliopsida</taxon>
        <taxon>eudicotyledons</taxon>
        <taxon>Gunneridae</taxon>
        <taxon>Pentapetalae</taxon>
        <taxon>asterids</taxon>
        <taxon>lamiids</taxon>
        <taxon>Gentianales</taxon>
        <taxon>Apocynaceae</taxon>
        <taxon>Rauvolfioideae</taxon>
        <taxon>Vinceae</taxon>
        <taxon>Catharanthinae</taxon>
        <taxon>Catharanthus</taxon>
    </lineage>
</organism>
<keyword evidence="2" id="KW-1185">Reference proteome</keyword>
<dbReference type="Proteomes" id="UP001060085">
    <property type="component" value="Linkage Group LG05"/>
</dbReference>
<evidence type="ECO:0000313" key="1">
    <source>
        <dbReference type="EMBL" id="KAI5664399.1"/>
    </source>
</evidence>
<gene>
    <name evidence="1" type="ORF">M9H77_23722</name>
</gene>
<evidence type="ECO:0000313" key="2">
    <source>
        <dbReference type="Proteomes" id="UP001060085"/>
    </source>
</evidence>
<proteinExistence type="predicted"/>